<name>J0WKI7_AURST</name>
<gene>
    <name evidence="2" type="ORF">AURDEDRAFT_77436</name>
</gene>
<dbReference type="KEGG" id="adl:AURDEDRAFT_77436"/>
<evidence type="ECO:0000259" key="1">
    <source>
        <dbReference type="Pfam" id="PF20231"/>
    </source>
</evidence>
<proteinExistence type="predicted"/>
<dbReference type="Proteomes" id="UP000006514">
    <property type="component" value="Unassembled WGS sequence"/>
</dbReference>
<sequence>MLKQTGITDDIANEYVTFVHGDLGGSERLLSAQLFRSIESTPLAQFKGVVDVPGLFHTVMASADAVFRLHVLPGDARRDETAPSVFKYIKLLLPKPVEHNKFKSSSPGPSFRRAHDTFTNIMNGLLLECWLREAALWNPSCTTLSSFASELKKVGNAAEAWRVIEKISLDIAKKYVAGPDFYETRSQPDENRDCIQENWQLYLAHTLIHTDLYHSIKLQDVGRVVYAVFHLLFIFAASKKNKYASHMTRVLHNLAYVFPDPLREAFLTSWTINPSGKAGGGRGVDWLVELFNLYLKVVHSGASSNFGLEQIIKVSTLIKLYKVAFQNFVLSYHLVGRTTKHGAPDMTETLDRLRRVMRADGILDHQPGRSSKYEVPDAMAVGQHMFMTGRAGGLEEEHETETIHIDFDDFELE</sequence>
<dbReference type="InterPro" id="IPR046496">
    <property type="entry name" value="DUF6589"/>
</dbReference>
<dbReference type="OrthoDB" id="4743193at2759"/>
<accession>J0WKI7</accession>
<keyword evidence="3" id="KW-1185">Reference proteome</keyword>
<dbReference type="Pfam" id="PF20231">
    <property type="entry name" value="DUF6589"/>
    <property type="match status" value="1"/>
</dbReference>
<reference evidence="3" key="1">
    <citation type="journal article" date="2012" name="Science">
        <title>The Paleozoic origin of enzymatic lignin decomposition reconstructed from 31 fungal genomes.</title>
        <authorList>
            <person name="Floudas D."/>
            <person name="Binder M."/>
            <person name="Riley R."/>
            <person name="Barry K."/>
            <person name="Blanchette R.A."/>
            <person name="Henrissat B."/>
            <person name="Martinez A.T."/>
            <person name="Otillar R."/>
            <person name="Spatafora J.W."/>
            <person name="Yadav J.S."/>
            <person name="Aerts A."/>
            <person name="Benoit I."/>
            <person name="Boyd A."/>
            <person name="Carlson A."/>
            <person name="Copeland A."/>
            <person name="Coutinho P.M."/>
            <person name="de Vries R.P."/>
            <person name="Ferreira P."/>
            <person name="Findley K."/>
            <person name="Foster B."/>
            <person name="Gaskell J."/>
            <person name="Glotzer D."/>
            <person name="Gorecki P."/>
            <person name="Heitman J."/>
            <person name="Hesse C."/>
            <person name="Hori C."/>
            <person name="Igarashi K."/>
            <person name="Jurgens J.A."/>
            <person name="Kallen N."/>
            <person name="Kersten P."/>
            <person name="Kohler A."/>
            <person name="Kuees U."/>
            <person name="Kumar T.K.A."/>
            <person name="Kuo A."/>
            <person name="LaButti K."/>
            <person name="Larrondo L.F."/>
            <person name="Lindquist E."/>
            <person name="Ling A."/>
            <person name="Lombard V."/>
            <person name="Lucas S."/>
            <person name="Lundell T."/>
            <person name="Martin R."/>
            <person name="McLaughlin D.J."/>
            <person name="Morgenstern I."/>
            <person name="Morin E."/>
            <person name="Murat C."/>
            <person name="Nagy L.G."/>
            <person name="Nolan M."/>
            <person name="Ohm R.A."/>
            <person name="Patyshakuliyeva A."/>
            <person name="Rokas A."/>
            <person name="Ruiz-Duenas F.J."/>
            <person name="Sabat G."/>
            <person name="Salamov A."/>
            <person name="Samejima M."/>
            <person name="Schmutz J."/>
            <person name="Slot J.C."/>
            <person name="St John F."/>
            <person name="Stenlid J."/>
            <person name="Sun H."/>
            <person name="Sun S."/>
            <person name="Syed K."/>
            <person name="Tsang A."/>
            <person name="Wiebenga A."/>
            <person name="Young D."/>
            <person name="Pisabarro A."/>
            <person name="Eastwood D.C."/>
            <person name="Martin F."/>
            <person name="Cullen D."/>
            <person name="Grigoriev I.V."/>
            <person name="Hibbett D.S."/>
        </authorList>
    </citation>
    <scope>NUCLEOTIDE SEQUENCE [LARGE SCALE GENOMIC DNA]</scope>
    <source>
        <strain evidence="3">TFB10046</strain>
    </source>
</reference>
<dbReference type="AlphaFoldDB" id="J0WKI7"/>
<feature type="domain" description="DUF6589" evidence="1">
    <location>
        <begin position="1"/>
        <end position="341"/>
    </location>
</feature>
<dbReference type="InParanoid" id="J0WKI7"/>
<evidence type="ECO:0000313" key="2">
    <source>
        <dbReference type="EMBL" id="EJD32818.1"/>
    </source>
</evidence>
<dbReference type="EMBL" id="JH688627">
    <property type="protein sequence ID" value="EJD32818.1"/>
    <property type="molecule type" value="Genomic_DNA"/>
</dbReference>
<dbReference type="OMA" id="HETETIH"/>
<evidence type="ECO:0000313" key="3">
    <source>
        <dbReference type="Proteomes" id="UP000006514"/>
    </source>
</evidence>
<dbReference type="eggNOG" id="ENOG502RAQF">
    <property type="taxonomic scope" value="Eukaryota"/>
</dbReference>
<organism evidence="2 3">
    <name type="scientific">Auricularia subglabra (strain TFB-10046 / SS5)</name>
    <name type="common">White-rot fungus</name>
    <name type="synonym">Auricularia delicata (strain TFB10046)</name>
    <dbReference type="NCBI Taxonomy" id="717982"/>
    <lineage>
        <taxon>Eukaryota</taxon>
        <taxon>Fungi</taxon>
        <taxon>Dikarya</taxon>
        <taxon>Basidiomycota</taxon>
        <taxon>Agaricomycotina</taxon>
        <taxon>Agaricomycetes</taxon>
        <taxon>Auriculariales</taxon>
        <taxon>Auriculariaceae</taxon>
        <taxon>Auricularia</taxon>
    </lineage>
</organism>
<protein>
    <recommendedName>
        <fullName evidence="1">DUF6589 domain-containing protein</fullName>
    </recommendedName>
</protein>